<dbReference type="FunFam" id="3.30.160.60:FF:000176">
    <property type="entry name" value="zinc finger protein 70"/>
    <property type="match status" value="3"/>
</dbReference>
<dbReference type="Ensembl" id="ENSCWAT00000021796.1">
    <property type="protein sequence ID" value="ENSCWAP00000020090.1"/>
    <property type="gene ID" value="ENSCWAG00000015393.1"/>
</dbReference>
<dbReference type="FunFam" id="3.30.160.60:FF:000156">
    <property type="entry name" value="Zinc finger protein 568"/>
    <property type="match status" value="1"/>
</dbReference>
<evidence type="ECO:0000256" key="10">
    <source>
        <dbReference type="ARBA" id="ARBA00023242"/>
    </source>
</evidence>
<dbReference type="InterPro" id="IPR036236">
    <property type="entry name" value="Znf_C2H2_sf"/>
</dbReference>
<keyword evidence="10" id="KW-0539">Nucleus</keyword>
<dbReference type="InterPro" id="IPR001909">
    <property type="entry name" value="KRAB"/>
</dbReference>
<feature type="domain" description="C2H2-type" evidence="13">
    <location>
        <begin position="672"/>
        <end position="699"/>
    </location>
</feature>
<evidence type="ECO:0000256" key="6">
    <source>
        <dbReference type="ARBA" id="ARBA00022833"/>
    </source>
</evidence>
<dbReference type="Pfam" id="PF01352">
    <property type="entry name" value="KRAB"/>
    <property type="match status" value="1"/>
</dbReference>
<dbReference type="FunFam" id="3.30.160.60:FF:000688">
    <property type="entry name" value="zinc finger protein 197 isoform X1"/>
    <property type="match status" value="1"/>
</dbReference>
<comment type="similarity">
    <text evidence="2">Belongs to the krueppel C2H2-type zinc-finger protein family.</text>
</comment>
<feature type="domain" description="C2H2-type" evidence="13">
    <location>
        <begin position="756"/>
        <end position="783"/>
    </location>
</feature>
<dbReference type="GO" id="GO:0000978">
    <property type="term" value="F:RNA polymerase II cis-regulatory region sequence-specific DNA binding"/>
    <property type="evidence" value="ECO:0007669"/>
    <property type="project" value="TreeGrafter"/>
</dbReference>
<evidence type="ECO:0000256" key="3">
    <source>
        <dbReference type="ARBA" id="ARBA00022723"/>
    </source>
</evidence>
<dbReference type="PROSITE" id="PS00028">
    <property type="entry name" value="ZINC_FINGER_C2H2_1"/>
    <property type="match status" value="11"/>
</dbReference>
<feature type="domain" description="C2H2-type" evidence="13">
    <location>
        <begin position="700"/>
        <end position="727"/>
    </location>
</feature>
<dbReference type="Gene3D" id="3.30.160.60">
    <property type="entry name" value="Classic Zinc Finger"/>
    <property type="match status" value="13"/>
</dbReference>
<feature type="domain" description="C2H2-type" evidence="13">
    <location>
        <begin position="784"/>
        <end position="811"/>
    </location>
</feature>
<organism evidence="15 16">
    <name type="scientific">Catagonus wagneri</name>
    <name type="common">Chacoan peccary</name>
    <dbReference type="NCBI Taxonomy" id="51154"/>
    <lineage>
        <taxon>Eukaryota</taxon>
        <taxon>Metazoa</taxon>
        <taxon>Chordata</taxon>
        <taxon>Craniata</taxon>
        <taxon>Vertebrata</taxon>
        <taxon>Euteleostomi</taxon>
        <taxon>Mammalia</taxon>
        <taxon>Eutheria</taxon>
        <taxon>Laurasiatheria</taxon>
        <taxon>Artiodactyla</taxon>
        <taxon>Suina</taxon>
        <taxon>Tayassuidae</taxon>
        <taxon>Catagonus</taxon>
    </lineage>
</organism>
<dbReference type="PANTHER" id="PTHR24376">
    <property type="entry name" value="ZINC FINGER PROTEIN"/>
    <property type="match status" value="1"/>
</dbReference>
<keyword evidence="7" id="KW-0805">Transcription regulation</keyword>
<feature type="domain" description="C2H2-type" evidence="13">
    <location>
        <begin position="644"/>
        <end position="671"/>
    </location>
</feature>
<feature type="domain" description="C2H2-type" evidence="13">
    <location>
        <begin position="502"/>
        <end position="531"/>
    </location>
</feature>
<feature type="domain" description="C2H2-type" evidence="13">
    <location>
        <begin position="728"/>
        <end position="755"/>
    </location>
</feature>
<keyword evidence="3" id="KW-0479">Metal-binding</keyword>
<keyword evidence="4" id="KW-0677">Repeat</keyword>
<dbReference type="SMART" id="SM00349">
    <property type="entry name" value="KRAB"/>
    <property type="match status" value="1"/>
</dbReference>
<dbReference type="InterPro" id="IPR036051">
    <property type="entry name" value="KRAB_dom_sf"/>
</dbReference>
<dbReference type="FunFam" id="3.30.160.60:FF:002343">
    <property type="entry name" value="Zinc finger protein 33A"/>
    <property type="match status" value="3"/>
</dbReference>
<evidence type="ECO:0000256" key="11">
    <source>
        <dbReference type="PROSITE-ProRule" id="PRU00042"/>
    </source>
</evidence>
<evidence type="ECO:0000256" key="5">
    <source>
        <dbReference type="ARBA" id="ARBA00022771"/>
    </source>
</evidence>
<dbReference type="SUPFAM" id="SSF57667">
    <property type="entry name" value="beta-beta-alpha zinc fingers"/>
    <property type="match status" value="8"/>
</dbReference>
<evidence type="ECO:0000256" key="1">
    <source>
        <dbReference type="ARBA" id="ARBA00004123"/>
    </source>
</evidence>
<evidence type="ECO:0000259" key="13">
    <source>
        <dbReference type="PROSITE" id="PS50157"/>
    </source>
</evidence>
<evidence type="ECO:0000256" key="4">
    <source>
        <dbReference type="ARBA" id="ARBA00022737"/>
    </source>
</evidence>
<dbReference type="FunFam" id="3.30.160.60:FF:000023">
    <property type="entry name" value="zinc finger protein 37 homolog"/>
    <property type="match status" value="1"/>
</dbReference>
<dbReference type="PANTHER" id="PTHR24376:SF38">
    <property type="entry name" value="ZINC FINGER PROTEIN 445"/>
    <property type="match status" value="1"/>
</dbReference>
<dbReference type="SMART" id="SM00355">
    <property type="entry name" value="ZnF_C2H2"/>
    <property type="match status" value="12"/>
</dbReference>
<feature type="domain" description="C2H2-type" evidence="13">
    <location>
        <begin position="532"/>
        <end position="559"/>
    </location>
</feature>
<dbReference type="GO" id="GO:0001228">
    <property type="term" value="F:DNA-binding transcription activator activity, RNA polymerase II-specific"/>
    <property type="evidence" value="ECO:0007669"/>
    <property type="project" value="TreeGrafter"/>
</dbReference>
<feature type="region of interest" description="Disordered" evidence="12">
    <location>
        <begin position="358"/>
        <end position="406"/>
    </location>
</feature>
<evidence type="ECO:0000313" key="16">
    <source>
        <dbReference type="Proteomes" id="UP000694540"/>
    </source>
</evidence>
<feature type="compositionally biased region" description="Basic and acidic residues" evidence="12">
    <location>
        <begin position="363"/>
        <end position="382"/>
    </location>
</feature>
<dbReference type="PROSITE" id="PS50157">
    <property type="entry name" value="ZINC_FINGER_C2H2_2"/>
    <property type="match status" value="13"/>
</dbReference>
<evidence type="ECO:0000256" key="12">
    <source>
        <dbReference type="SAM" id="MobiDB-lite"/>
    </source>
</evidence>
<evidence type="ECO:0000256" key="8">
    <source>
        <dbReference type="ARBA" id="ARBA00023125"/>
    </source>
</evidence>
<feature type="domain" description="C2H2-type" evidence="13">
    <location>
        <begin position="616"/>
        <end position="643"/>
    </location>
</feature>
<keyword evidence="9" id="KW-0804">Transcription</keyword>
<dbReference type="CDD" id="cd07765">
    <property type="entry name" value="KRAB_A-box"/>
    <property type="match status" value="1"/>
</dbReference>
<dbReference type="GO" id="GO:0005634">
    <property type="term" value="C:nucleus"/>
    <property type="evidence" value="ECO:0007669"/>
    <property type="project" value="UniProtKB-SubCell"/>
</dbReference>
<dbReference type="PROSITE" id="PS50805">
    <property type="entry name" value="KRAB"/>
    <property type="match status" value="1"/>
</dbReference>
<dbReference type="Ensembl" id="ENSCWAT00000021783.1">
    <property type="protein sequence ID" value="ENSCWAP00000020077.1"/>
    <property type="gene ID" value="ENSCWAG00000015393.1"/>
</dbReference>
<dbReference type="AlphaFoldDB" id="A0A8C3WRF8"/>
<evidence type="ECO:0000256" key="7">
    <source>
        <dbReference type="ARBA" id="ARBA00023015"/>
    </source>
</evidence>
<dbReference type="Proteomes" id="UP000694540">
    <property type="component" value="Unplaced"/>
</dbReference>
<feature type="domain" description="C2H2-type" evidence="13">
    <location>
        <begin position="588"/>
        <end position="615"/>
    </location>
</feature>
<accession>A0A8C3WRF8</accession>
<dbReference type="Pfam" id="PF00096">
    <property type="entry name" value="zf-C2H2"/>
    <property type="match status" value="9"/>
</dbReference>
<evidence type="ECO:0000256" key="9">
    <source>
        <dbReference type="ARBA" id="ARBA00023163"/>
    </source>
</evidence>
<feature type="domain" description="C2H2-type" evidence="13">
    <location>
        <begin position="476"/>
        <end position="503"/>
    </location>
</feature>
<feature type="domain" description="KRAB" evidence="14">
    <location>
        <begin position="8"/>
        <end position="80"/>
    </location>
</feature>
<protein>
    <submittedName>
        <fullName evidence="15">Uncharacterized protein</fullName>
    </submittedName>
</protein>
<name>A0A8C3WRF8_9CETA</name>
<comment type="subcellular location">
    <subcellularLocation>
        <location evidence="1">Nucleus</location>
    </subcellularLocation>
</comment>
<evidence type="ECO:0000313" key="15">
    <source>
        <dbReference type="Ensembl" id="ENSCWAP00000020090.1"/>
    </source>
</evidence>
<dbReference type="SUPFAM" id="SSF109640">
    <property type="entry name" value="KRAB domain (Kruppel-associated box)"/>
    <property type="match status" value="1"/>
</dbReference>
<reference evidence="15" key="1">
    <citation type="submission" date="2025-05" db="UniProtKB">
        <authorList>
            <consortium name="Ensembl"/>
        </authorList>
    </citation>
    <scope>IDENTIFICATION</scope>
</reference>
<sequence>MAASQGLLTLEDVAIDFSPEEWECLDLGQRGLYRDVMLEIYGHLFCLAMSSHDTQDLMPQNPGMKLLLQTMILGKYESYPVRNFDIITGREVNGACKEQESCYNEHDPIENFIHKENVAAKRDQGYKTNCKKLKLKSVSLAKKNIIVSKDPRYLLKHTSSLKGNLENQDNHIDCTAKDYAKHEYRLALNIHSNIFEHQRFNNGGKTPRYDRFGRSSSKCSLIFNQQIYPHCSKIPNVDMDGGVFIQPSLFNRYDNTVDIDQHTMCIKMSKVVSKYCVLSNYKSVHSGTRSYSCTESQTNFDPDSNLMKRQGTQFSETHSIRNKHRSVISQSSDLTTYKRIRSGEKACRFSEFGKVSSQSSRLIPHEHNHTRKEQCKRDKCEKVSNQSLNLQSERKKRTGGKPDKCEDSKCSPSITRCHLIHTAEKPYKRVKCGKDFRESSHHSGHQRFHTGERVYEGAESGKAFKGPGVLTEERPYKCTQCGKAFNRHSHLTRHLRSHTGDKACKYTVCGEAFDYPSDVSPHQRFHPGEKPYKCSECGKAFKWHSRLTWHMKSHTGETPYKCTECGTAFNQRSHLTGHLRSHTGEKPYKCAECGKAFNWHSYLIQHLSCHTEEKRYKCTECGRTFDYPSNLIRHQRSHTGKKTYKCTECGKGFNHHSNFIHHQKSHTGEKHYKCMECGKVFDYSSNLIRHQRSHTGEKPYKCTECGKAYNQHSHLTQHLRSHTGEKPYKCTECGKAFKWHSVFSRHMSSHTGKKSYKCTECGKAFSQHSNLTQHLRSHTGKKSYKCTECGKDFSQHSSLTRHQKSCTKEKS</sequence>
<feature type="domain" description="C2H2-type" evidence="13">
    <location>
        <begin position="560"/>
        <end position="587"/>
    </location>
</feature>
<keyword evidence="6" id="KW-0862">Zinc</keyword>
<feature type="domain" description="C2H2-type" evidence="13">
    <location>
        <begin position="427"/>
        <end position="454"/>
    </location>
</feature>
<dbReference type="Gene3D" id="6.10.140.140">
    <property type="match status" value="1"/>
</dbReference>
<keyword evidence="5 11" id="KW-0863">Zinc-finger</keyword>
<dbReference type="GeneTree" id="ENSGT00940000153165"/>
<evidence type="ECO:0000256" key="2">
    <source>
        <dbReference type="ARBA" id="ARBA00006991"/>
    </source>
</evidence>
<dbReference type="GO" id="GO:0008270">
    <property type="term" value="F:zinc ion binding"/>
    <property type="evidence" value="ECO:0007669"/>
    <property type="project" value="UniProtKB-KW"/>
</dbReference>
<dbReference type="InterPro" id="IPR013087">
    <property type="entry name" value="Znf_C2H2_type"/>
</dbReference>
<keyword evidence="16" id="KW-1185">Reference proteome</keyword>
<keyword evidence="8" id="KW-0238">DNA-binding</keyword>
<proteinExistence type="inferred from homology"/>
<dbReference type="FunFam" id="3.30.160.60:FF:001119">
    <property type="entry name" value="zinc finger protein 408"/>
    <property type="match status" value="2"/>
</dbReference>
<evidence type="ECO:0000259" key="14">
    <source>
        <dbReference type="PROSITE" id="PS50805"/>
    </source>
</evidence>